<proteinExistence type="predicted"/>
<reference evidence="2" key="1">
    <citation type="journal article" date="2019" name="Int. J. Syst. Evol. Microbiol.">
        <title>The Global Catalogue of Microorganisms (GCM) 10K type strain sequencing project: providing services to taxonomists for standard genome sequencing and annotation.</title>
        <authorList>
            <consortium name="The Broad Institute Genomics Platform"/>
            <consortium name="The Broad Institute Genome Sequencing Center for Infectious Disease"/>
            <person name="Wu L."/>
            <person name="Ma J."/>
        </authorList>
    </citation>
    <scope>NUCLEOTIDE SEQUENCE [LARGE SCALE GENOMIC DNA]</scope>
    <source>
        <strain evidence="2">JCM 17440</strain>
    </source>
</reference>
<dbReference type="EMBL" id="BAABAS010000012">
    <property type="protein sequence ID" value="GAA4235229.1"/>
    <property type="molecule type" value="Genomic_DNA"/>
</dbReference>
<organism evidence="1 2">
    <name type="scientific">Actinomadura meridiana</name>
    <dbReference type="NCBI Taxonomy" id="559626"/>
    <lineage>
        <taxon>Bacteria</taxon>
        <taxon>Bacillati</taxon>
        <taxon>Actinomycetota</taxon>
        <taxon>Actinomycetes</taxon>
        <taxon>Streptosporangiales</taxon>
        <taxon>Thermomonosporaceae</taxon>
        <taxon>Actinomadura</taxon>
    </lineage>
</organism>
<dbReference type="RefSeq" id="WP_344899169.1">
    <property type="nucleotide sequence ID" value="NZ_BAABAS010000012.1"/>
</dbReference>
<dbReference type="Proteomes" id="UP001501710">
    <property type="component" value="Unassembled WGS sequence"/>
</dbReference>
<accession>A0ABP8C7V4</accession>
<sequence length="233" mass="25058">MDSLAVPQELIADTDWDQLKVFFGPGQESGGVRPVDELLTVLAQGVPAQQARAVRELGEVINHQCSVAEATAPAILVVAALLRHPATASVMLPADLYRNPPPRPLRAELLELIGSVTADVGQVAEESARRFGFPPTPAQLAVRATRPALFAVVRDLLDDPDPDPDPDIRHAAARAIMPLLEDPELAPHGPVLRPRAKAIAADLPHHRPLGWPCLDISADIPAIPRSFDEPPPW</sequence>
<keyword evidence="2" id="KW-1185">Reference proteome</keyword>
<evidence type="ECO:0000313" key="2">
    <source>
        <dbReference type="Proteomes" id="UP001501710"/>
    </source>
</evidence>
<protein>
    <submittedName>
        <fullName evidence="1">Uncharacterized protein</fullName>
    </submittedName>
</protein>
<name>A0ABP8C7V4_9ACTN</name>
<gene>
    <name evidence="1" type="ORF">GCM10022254_42040</name>
</gene>
<comment type="caution">
    <text evidence="1">The sequence shown here is derived from an EMBL/GenBank/DDBJ whole genome shotgun (WGS) entry which is preliminary data.</text>
</comment>
<evidence type="ECO:0000313" key="1">
    <source>
        <dbReference type="EMBL" id="GAA4235229.1"/>
    </source>
</evidence>